<evidence type="ECO:0000256" key="1">
    <source>
        <dbReference type="SAM" id="MobiDB-lite"/>
    </source>
</evidence>
<name>A0A7S0T5C6_9CHLO</name>
<accession>A0A7S0T5C6</accession>
<protein>
    <recommendedName>
        <fullName evidence="3">PsbP C-terminal domain-containing protein</fullName>
    </recommendedName>
</protein>
<proteinExistence type="predicted"/>
<reference evidence="2" key="1">
    <citation type="submission" date="2021-01" db="EMBL/GenBank/DDBJ databases">
        <authorList>
            <person name="Corre E."/>
            <person name="Pelletier E."/>
            <person name="Niang G."/>
            <person name="Scheremetjew M."/>
            <person name="Finn R."/>
            <person name="Kale V."/>
            <person name="Holt S."/>
            <person name="Cochrane G."/>
            <person name="Meng A."/>
            <person name="Brown T."/>
            <person name="Cohen L."/>
        </authorList>
    </citation>
    <scope>NUCLEOTIDE SEQUENCE</scope>
    <source>
        <strain evidence="2">SL-175</strain>
    </source>
</reference>
<organism evidence="2">
    <name type="scientific">Mantoniella antarctica</name>
    <dbReference type="NCBI Taxonomy" id="81844"/>
    <lineage>
        <taxon>Eukaryota</taxon>
        <taxon>Viridiplantae</taxon>
        <taxon>Chlorophyta</taxon>
        <taxon>Mamiellophyceae</taxon>
        <taxon>Mamiellales</taxon>
        <taxon>Mamiellaceae</taxon>
        <taxon>Mantoniella</taxon>
    </lineage>
</organism>
<dbReference type="EMBL" id="HBFC01039044">
    <property type="protein sequence ID" value="CAD8723916.1"/>
    <property type="molecule type" value="Transcribed_RNA"/>
</dbReference>
<sequence length="272" mass="29614">MASLATCTLPTTWRGPSSRKRGNALKANGAPRASSEQLDPVQSVAASATTRRQILSTGLAAAVVGCMPLEASAAAPTFKNPAPLGDGYARFYGEATTSSSYGGYGGNENNFDKFKYFYEIPLGWTADTVNKTEKATNGTDSRWVNPKTEEKVYCISLTGYNRLKDDRQALLGDLALSDYKLQDAIVGSDSIAVSERDVNGQTFVDFDLYGYFGAIFACITVYGGRVYALFSCVPDSLLERDKEQGKRLRNSLEIITKSAEETARDLEFYVRS</sequence>
<feature type="compositionally biased region" description="Polar residues" evidence="1">
    <location>
        <begin position="1"/>
        <end position="15"/>
    </location>
</feature>
<feature type="region of interest" description="Disordered" evidence="1">
    <location>
        <begin position="1"/>
        <end position="40"/>
    </location>
</feature>
<dbReference type="AlphaFoldDB" id="A0A7S0T5C6"/>
<gene>
    <name evidence="2" type="ORF">MANT1106_LOCUS23138</name>
</gene>
<evidence type="ECO:0000313" key="2">
    <source>
        <dbReference type="EMBL" id="CAD8723916.1"/>
    </source>
</evidence>
<evidence type="ECO:0008006" key="3">
    <source>
        <dbReference type="Google" id="ProtNLM"/>
    </source>
</evidence>